<dbReference type="PANTHER" id="PTHR43849">
    <property type="entry name" value="BLL3936 PROTEIN"/>
    <property type="match status" value="1"/>
</dbReference>
<evidence type="ECO:0000256" key="2">
    <source>
        <dbReference type="SAM" id="Phobius"/>
    </source>
</evidence>
<sequence>MSQIRPLTGYLGTLVAVVCVLAAALALDNVRAFGAPLFSGLITVETHYYYALMALLLPPAFLLYRSNTRFDLIALDLLLGLLAFGICTWLYLNAETMLDEGWEFGAPDRGNSLSIVLWVLVLEAVRRIAGASLFILVLLFSLYPLVADLMPEALQGMATSLTDTAAYHVMSSESLVGLPFRAFASLVIGFLVFGVALQHTGGGDFFIKLAFAMLGRVRGGPAKVAIVASGLMGSLSGSVITNVLTTGQLTIPAMKKSGIDKETAAAIEACASTGGVLLPPIMGSTAFVMATFLEMPYYQVALAAAIPALLYFTALFLQIDAYAAKHKLEGVVDLDIPRVAE</sequence>
<proteinExistence type="predicted"/>
<dbReference type="GO" id="GO:0005886">
    <property type="term" value="C:plasma membrane"/>
    <property type="evidence" value="ECO:0007669"/>
    <property type="project" value="UniProtKB-SubCell"/>
</dbReference>
<feature type="transmembrane region" description="Helical" evidence="2">
    <location>
        <begin position="72"/>
        <end position="92"/>
    </location>
</feature>
<dbReference type="InterPro" id="IPR010656">
    <property type="entry name" value="DctM"/>
</dbReference>
<protein>
    <submittedName>
        <fullName evidence="4">TRAP transporter large permease subunit</fullName>
    </submittedName>
</protein>
<comment type="subcellular location">
    <subcellularLocation>
        <location evidence="1">Cell inner membrane</location>
        <topology evidence="1">Multi-pass membrane protein</topology>
    </subcellularLocation>
</comment>
<accession>A0A973A945</accession>
<feature type="transmembrane region" description="Helical" evidence="2">
    <location>
        <begin position="47"/>
        <end position="65"/>
    </location>
</feature>
<comment type="caution">
    <text evidence="4">The sequence shown here is derived from an EMBL/GenBank/DDBJ whole genome shotgun (WGS) entry which is preliminary data.</text>
</comment>
<feature type="transmembrane region" description="Helical" evidence="2">
    <location>
        <begin position="128"/>
        <end position="147"/>
    </location>
</feature>
<evidence type="ECO:0000256" key="1">
    <source>
        <dbReference type="RuleBase" id="RU369079"/>
    </source>
</evidence>
<dbReference type="PANTHER" id="PTHR43849:SF2">
    <property type="entry name" value="BLL3936 PROTEIN"/>
    <property type="match status" value="1"/>
</dbReference>
<feature type="transmembrane region" description="Helical" evidence="2">
    <location>
        <begin position="7"/>
        <end position="27"/>
    </location>
</feature>
<reference evidence="4" key="1">
    <citation type="submission" date="2020-05" db="EMBL/GenBank/DDBJ databases">
        <title>Sulfur intermediates as new biogeochemical hubs in an aquatic model microbial ecosystem.</title>
        <authorList>
            <person name="Vigneron A."/>
        </authorList>
    </citation>
    <scope>NUCLEOTIDE SEQUENCE</scope>
    <source>
        <strain evidence="4">Bin.250</strain>
    </source>
</reference>
<keyword evidence="2" id="KW-0812">Transmembrane</keyword>
<dbReference type="Proteomes" id="UP000754644">
    <property type="component" value="Unassembled WGS sequence"/>
</dbReference>
<feature type="transmembrane region" description="Helical" evidence="2">
    <location>
        <begin position="224"/>
        <end position="244"/>
    </location>
</feature>
<feature type="non-terminal residue" evidence="4">
    <location>
        <position position="341"/>
    </location>
</feature>
<name>A0A973A945_9GAMM</name>
<dbReference type="Pfam" id="PF06808">
    <property type="entry name" value="DctM"/>
    <property type="match status" value="1"/>
</dbReference>
<keyword evidence="1" id="KW-0997">Cell inner membrane</keyword>
<dbReference type="EMBL" id="JABMOJ010000318">
    <property type="protein sequence ID" value="NQV65398.1"/>
    <property type="molecule type" value="Genomic_DNA"/>
</dbReference>
<organism evidence="4 5">
    <name type="scientific">SAR86 cluster bacterium</name>
    <dbReference type="NCBI Taxonomy" id="2030880"/>
    <lineage>
        <taxon>Bacteria</taxon>
        <taxon>Pseudomonadati</taxon>
        <taxon>Pseudomonadota</taxon>
        <taxon>Gammaproteobacteria</taxon>
        <taxon>SAR86 cluster</taxon>
    </lineage>
</organism>
<keyword evidence="2" id="KW-0472">Membrane</keyword>
<feature type="domain" description="TRAP C4-dicarboxylate transport system permease DctM subunit" evidence="3">
    <location>
        <begin position="116"/>
        <end position="333"/>
    </location>
</feature>
<gene>
    <name evidence="4" type="ORF">HQ497_08530</name>
</gene>
<evidence type="ECO:0000313" key="4">
    <source>
        <dbReference type="EMBL" id="NQV65398.1"/>
    </source>
</evidence>
<evidence type="ECO:0000313" key="5">
    <source>
        <dbReference type="Proteomes" id="UP000754644"/>
    </source>
</evidence>
<keyword evidence="1" id="KW-0813">Transport</keyword>
<feature type="transmembrane region" description="Helical" evidence="2">
    <location>
        <begin position="265"/>
        <end position="290"/>
    </location>
</feature>
<evidence type="ECO:0000259" key="3">
    <source>
        <dbReference type="Pfam" id="PF06808"/>
    </source>
</evidence>
<dbReference type="AlphaFoldDB" id="A0A973A945"/>
<feature type="transmembrane region" description="Helical" evidence="2">
    <location>
        <begin position="178"/>
        <end position="197"/>
    </location>
</feature>
<dbReference type="GO" id="GO:0022857">
    <property type="term" value="F:transmembrane transporter activity"/>
    <property type="evidence" value="ECO:0007669"/>
    <property type="project" value="UniProtKB-UniRule"/>
</dbReference>
<feature type="transmembrane region" description="Helical" evidence="2">
    <location>
        <begin position="296"/>
        <end position="317"/>
    </location>
</feature>
<comment type="function">
    <text evidence="1">Part of the tripartite ATP-independent periplasmic (TRAP) transport system.</text>
</comment>
<keyword evidence="2" id="KW-1133">Transmembrane helix</keyword>
<keyword evidence="1" id="KW-1003">Cell membrane</keyword>